<reference evidence="10 11" key="1">
    <citation type="submission" date="2018-05" db="EMBL/GenBank/DDBJ databases">
        <title>Genome sequencing and assembly of the regulated plant pathogen Lachnellula willkommii and related sister species for the development of diagnostic species identification markers.</title>
        <authorList>
            <person name="Giroux E."/>
            <person name="Bilodeau G."/>
        </authorList>
    </citation>
    <scope>NUCLEOTIDE SEQUENCE [LARGE SCALE GENOMIC DNA]</scope>
    <source>
        <strain evidence="10 11">CBS 160.35</strain>
    </source>
</reference>
<comment type="similarity">
    <text evidence="1 5">Belongs to the TUBGCP family.</text>
</comment>
<keyword evidence="11" id="KW-1185">Reference proteome</keyword>
<evidence type="ECO:0000259" key="9">
    <source>
        <dbReference type="Pfam" id="PF17681"/>
    </source>
</evidence>
<keyword evidence="2 5" id="KW-0963">Cytoplasm</keyword>
<dbReference type="GO" id="GO:0051225">
    <property type="term" value="P:spindle assembly"/>
    <property type="evidence" value="ECO:0007669"/>
    <property type="project" value="TreeGrafter"/>
</dbReference>
<dbReference type="EMBL" id="QGMI01000055">
    <property type="protein sequence ID" value="TVY48213.1"/>
    <property type="molecule type" value="Genomic_DNA"/>
</dbReference>
<dbReference type="GO" id="GO:0043015">
    <property type="term" value="F:gamma-tubulin binding"/>
    <property type="evidence" value="ECO:0007669"/>
    <property type="project" value="InterPro"/>
</dbReference>
<dbReference type="Pfam" id="PF14609">
    <property type="entry name" value="GCP5-Mod21_N"/>
    <property type="match status" value="1"/>
</dbReference>
<dbReference type="GO" id="GO:0007020">
    <property type="term" value="P:microtubule nucleation"/>
    <property type="evidence" value="ECO:0007669"/>
    <property type="project" value="InterPro"/>
</dbReference>
<dbReference type="InterPro" id="IPR059169">
    <property type="entry name" value="GCP5_N_ext"/>
</dbReference>
<dbReference type="Pfam" id="PF17681">
    <property type="entry name" value="GCP_N_terminal"/>
    <property type="match status" value="1"/>
</dbReference>
<comment type="subcellular location">
    <subcellularLocation>
        <location evidence="5">Cytoplasm</location>
        <location evidence="5">Cytoskeleton</location>
        <location evidence="5">Microtubule organizing center</location>
    </subcellularLocation>
</comment>
<dbReference type="GO" id="GO:0031122">
    <property type="term" value="P:cytoplasmic microtubule organization"/>
    <property type="evidence" value="ECO:0007669"/>
    <property type="project" value="TreeGrafter"/>
</dbReference>
<keyword evidence="4 5" id="KW-0206">Cytoskeleton</keyword>
<dbReference type="OrthoDB" id="66546at2759"/>
<dbReference type="GO" id="GO:0005874">
    <property type="term" value="C:microtubule"/>
    <property type="evidence" value="ECO:0007669"/>
    <property type="project" value="UniProtKB-KW"/>
</dbReference>
<evidence type="ECO:0000259" key="7">
    <source>
        <dbReference type="Pfam" id="PF04130"/>
    </source>
</evidence>
<evidence type="ECO:0000313" key="10">
    <source>
        <dbReference type="EMBL" id="TVY48213.1"/>
    </source>
</evidence>
<comment type="caution">
    <text evidence="10">The sequence shown here is derived from an EMBL/GenBank/DDBJ whole genome shotgun (WGS) entry which is preliminary data.</text>
</comment>
<proteinExistence type="inferred from homology"/>
<feature type="region of interest" description="Disordered" evidence="6">
    <location>
        <begin position="155"/>
        <end position="189"/>
    </location>
</feature>
<dbReference type="GO" id="GO:0000922">
    <property type="term" value="C:spindle pole"/>
    <property type="evidence" value="ECO:0007669"/>
    <property type="project" value="InterPro"/>
</dbReference>
<dbReference type="CDD" id="cd22572">
    <property type="entry name" value="GCP5_NTD"/>
    <property type="match status" value="1"/>
</dbReference>
<dbReference type="InterPro" id="IPR041470">
    <property type="entry name" value="GCP_N"/>
</dbReference>
<dbReference type="Gene3D" id="1.20.120.1900">
    <property type="entry name" value="Gamma-tubulin complex, C-terminal domain"/>
    <property type="match status" value="1"/>
</dbReference>
<dbReference type="GO" id="GO:0051011">
    <property type="term" value="F:microtubule minus-end binding"/>
    <property type="evidence" value="ECO:0007669"/>
    <property type="project" value="TreeGrafter"/>
</dbReference>
<evidence type="ECO:0000256" key="1">
    <source>
        <dbReference type="ARBA" id="ARBA00010337"/>
    </source>
</evidence>
<evidence type="ECO:0000313" key="11">
    <source>
        <dbReference type="Proteomes" id="UP000443090"/>
    </source>
</evidence>
<dbReference type="Pfam" id="PF04130">
    <property type="entry name" value="GCP_C_terminal"/>
    <property type="match status" value="1"/>
</dbReference>
<sequence>MAHLVKLGALTDELVTLLTSTSAKNESARFNAHRESALRALRHNSYPRTNQFDIVSRLDGLEEKFRVYNEDPLADALRERLDKLSKKEVKWAPEILHLLLELSDRPLSKSKLEDLDFLIEPEPNIEPPLRWKDLAAEDPLLRDKNIWKNVDFGAGSSDEDEFEDSRSEISGTTETDQSSVDEDTSKRPEDYAVEITDHEDLERLREAQFWLKNPNVGGVKLETVKKPITELHAVREVLFMLAGYPTSLFETKPKEPAAIVPSKNYALKHASGDAFYKLAKDLADYGSSLMGLREWAKRPQSIPLLQVFNGSILARVTEFENHLSSIQQRFVEPREDVLVSLLSVQAEIKPYVEPLIRLSGITKKLDAEPYSHAFRYLELLYDETCTSQMAGNDQTYAFMGDIFFECFQIYLRPIRIWMEDGELSQGDKIFFISEASGQIELAALWESRYKLRQTQSGILHAPSFLTAAASKIFTTGKSVVVLKHLNQYPLIRSFGSSLEPLLDFQTVCEPSKLQLAPFQELFDVAFDAWIQSKHQYASSTLRKILFDSCGLHTSLEAMSQIYFMADGSAGAAFTNPLFDKLDTLDTSWNDRFTLTELVRSAFGVLQSTNPDRLRINLLPLSRRSQDPGKCRRTVKALSIIQLKYHLSWPIQTIITPETNTSYQRIFTFLFQIRRSSHILHRQRLVADILTSNSSSDERALYYSLRTRLLWFIQTLQYYVTCLVLDPGSHKMREALKAAIDVDNMIDAHSNFIKSIVDQALLGQRLELIHKTILKILDLAIKLEDAQAANAIANKEFMERQQEMMEHSMAGLGLQTPRKGRQSMYVNEKDSKDEAESSDDEGKEIDVDLSILSVDDGQGEVLYEQKLRTMKADFDRLVRFVASGLKGVARAGSGADARSWDTLGEMLESGLGSGTMGRY</sequence>
<protein>
    <recommendedName>
        <fullName evidence="5">Spindle pole body component</fullName>
    </recommendedName>
</protein>
<organism evidence="10 11">
    <name type="scientific">Lachnellula occidentalis</name>
    <dbReference type="NCBI Taxonomy" id="215460"/>
    <lineage>
        <taxon>Eukaryota</taxon>
        <taxon>Fungi</taxon>
        <taxon>Dikarya</taxon>
        <taxon>Ascomycota</taxon>
        <taxon>Pezizomycotina</taxon>
        <taxon>Leotiomycetes</taxon>
        <taxon>Helotiales</taxon>
        <taxon>Lachnaceae</taxon>
        <taxon>Lachnellula</taxon>
    </lineage>
</organism>
<dbReference type="InterPro" id="IPR007259">
    <property type="entry name" value="GCP"/>
</dbReference>
<dbReference type="GO" id="GO:0051321">
    <property type="term" value="P:meiotic cell cycle"/>
    <property type="evidence" value="ECO:0007669"/>
    <property type="project" value="TreeGrafter"/>
</dbReference>
<evidence type="ECO:0000256" key="5">
    <source>
        <dbReference type="RuleBase" id="RU363050"/>
    </source>
</evidence>
<dbReference type="InterPro" id="IPR032797">
    <property type="entry name" value="Mod21_N"/>
</dbReference>
<dbReference type="InterPro" id="IPR040457">
    <property type="entry name" value="GCP_C"/>
</dbReference>
<name>A0A8H8UK44_9HELO</name>
<dbReference type="GO" id="GO:0005816">
    <property type="term" value="C:spindle pole body"/>
    <property type="evidence" value="ECO:0007669"/>
    <property type="project" value="UniProtKB-ARBA"/>
</dbReference>
<dbReference type="GO" id="GO:0000930">
    <property type="term" value="C:gamma-tubulin complex"/>
    <property type="evidence" value="ECO:0007669"/>
    <property type="project" value="TreeGrafter"/>
</dbReference>
<dbReference type="GO" id="GO:0000278">
    <property type="term" value="P:mitotic cell cycle"/>
    <property type="evidence" value="ECO:0007669"/>
    <property type="project" value="TreeGrafter"/>
</dbReference>
<evidence type="ECO:0000259" key="8">
    <source>
        <dbReference type="Pfam" id="PF14609"/>
    </source>
</evidence>
<evidence type="ECO:0000256" key="4">
    <source>
        <dbReference type="ARBA" id="ARBA00023212"/>
    </source>
</evidence>
<feature type="compositionally biased region" description="Polar residues" evidence="6">
    <location>
        <begin position="169"/>
        <end position="178"/>
    </location>
</feature>
<accession>A0A8H8UK44</accession>
<gene>
    <name evidence="10" type="primary">TUBGCP5</name>
    <name evidence="10" type="ORF">LOCC1_G001878</name>
</gene>
<evidence type="ECO:0000256" key="6">
    <source>
        <dbReference type="SAM" id="MobiDB-lite"/>
    </source>
</evidence>
<evidence type="ECO:0000256" key="3">
    <source>
        <dbReference type="ARBA" id="ARBA00022701"/>
    </source>
</evidence>
<feature type="domain" description="Gamma tubulin complex component protein N-terminal" evidence="9">
    <location>
        <begin position="234"/>
        <end position="547"/>
    </location>
</feature>
<feature type="domain" description="Gamma-Tubulin ring complex non-core subunit mod21 N-terminal" evidence="8">
    <location>
        <begin position="67"/>
        <end position="159"/>
    </location>
</feature>
<keyword evidence="3 5" id="KW-0493">Microtubule</keyword>
<evidence type="ECO:0000256" key="2">
    <source>
        <dbReference type="ARBA" id="ARBA00022490"/>
    </source>
</evidence>
<feature type="domain" description="Gamma tubulin complex component C-terminal" evidence="7">
    <location>
        <begin position="551"/>
        <end position="887"/>
    </location>
</feature>
<dbReference type="AlphaFoldDB" id="A0A8H8UK44"/>
<dbReference type="InterPro" id="IPR042241">
    <property type="entry name" value="GCP_C_sf"/>
</dbReference>
<dbReference type="PANTHER" id="PTHR19302:SF33">
    <property type="entry name" value="GAMMA-TUBULIN COMPLEX COMPONENT 5"/>
    <property type="match status" value="1"/>
</dbReference>
<dbReference type="Proteomes" id="UP000443090">
    <property type="component" value="Unassembled WGS sequence"/>
</dbReference>
<dbReference type="PANTHER" id="PTHR19302">
    <property type="entry name" value="GAMMA TUBULIN COMPLEX PROTEIN"/>
    <property type="match status" value="1"/>
</dbReference>